<accession>A0A0E3P5Z6</accession>
<reference evidence="2 3" key="1">
    <citation type="submission" date="2014-07" db="EMBL/GenBank/DDBJ databases">
        <title>Methanogenic archaea and the global carbon cycle.</title>
        <authorList>
            <person name="Henriksen J.R."/>
            <person name="Luke J."/>
            <person name="Reinhart S."/>
            <person name="Benedict M.N."/>
            <person name="Youngblut N.D."/>
            <person name="Metcalf M.E."/>
            <person name="Whitaker R.J."/>
            <person name="Metcalf W.W."/>
        </authorList>
    </citation>
    <scope>NUCLEOTIDE SEQUENCE [LARGE SCALE GENOMIC DNA]</scope>
    <source>
        <strain evidence="2 3">T4/M</strain>
    </source>
</reference>
<name>A0A0E3P5Z6_9EURY</name>
<dbReference type="KEGG" id="msw:MSSIT_1415"/>
<keyword evidence="3" id="KW-1185">Reference proteome</keyword>
<gene>
    <name evidence="2" type="ORF">MSSIT_1415</name>
</gene>
<proteinExistence type="predicted"/>
<dbReference type="Proteomes" id="UP000033111">
    <property type="component" value="Chromosome"/>
</dbReference>
<evidence type="ECO:0000313" key="3">
    <source>
        <dbReference type="Proteomes" id="UP000033111"/>
    </source>
</evidence>
<protein>
    <submittedName>
        <fullName evidence="2">Uncharacterized protein</fullName>
    </submittedName>
</protein>
<feature type="transmembrane region" description="Helical" evidence="1">
    <location>
        <begin position="91"/>
        <end position="111"/>
    </location>
</feature>
<organism evidence="2 3">
    <name type="scientific">Methanosarcina siciliae T4/M</name>
    <dbReference type="NCBI Taxonomy" id="1434120"/>
    <lineage>
        <taxon>Archaea</taxon>
        <taxon>Methanobacteriati</taxon>
        <taxon>Methanobacteriota</taxon>
        <taxon>Stenosarchaea group</taxon>
        <taxon>Methanomicrobia</taxon>
        <taxon>Methanosarcinales</taxon>
        <taxon>Methanosarcinaceae</taxon>
        <taxon>Methanosarcina</taxon>
    </lineage>
</organism>
<keyword evidence="1" id="KW-0812">Transmembrane</keyword>
<feature type="transmembrane region" description="Helical" evidence="1">
    <location>
        <begin position="55"/>
        <end position="79"/>
    </location>
</feature>
<evidence type="ECO:0000313" key="2">
    <source>
        <dbReference type="EMBL" id="AKB28134.1"/>
    </source>
</evidence>
<evidence type="ECO:0000256" key="1">
    <source>
        <dbReference type="SAM" id="Phobius"/>
    </source>
</evidence>
<dbReference type="AlphaFoldDB" id="A0A0E3P5Z6"/>
<keyword evidence="1" id="KW-1133">Transmembrane helix</keyword>
<feature type="transmembrane region" description="Helical" evidence="1">
    <location>
        <begin position="21"/>
        <end position="43"/>
    </location>
</feature>
<sequence length="127" mass="13010">MRGFSELPILFSSGLLKTGSISSGISNLILGFIFVLVPILGLVTVTGTGGNRTGLTGFILIAVLKLGLILILVPILSLVTVAGAGGNSAGLTGFILIAVFKLGLISVPQLVGCRSTCCEQSQQHQDN</sequence>
<dbReference type="EMBL" id="CP009506">
    <property type="protein sequence ID" value="AKB28134.1"/>
    <property type="molecule type" value="Genomic_DNA"/>
</dbReference>
<dbReference type="HOGENOM" id="CLU_1965598_0_0_2"/>
<keyword evidence="1" id="KW-0472">Membrane</keyword>